<protein>
    <submittedName>
        <fullName evidence="2">DUF4381 domain-containing protein</fullName>
    </submittedName>
</protein>
<name>A0AAW7QT15_9GAMM</name>
<keyword evidence="4" id="KW-1185">Reference proteome</keyword>
<keyword evidence="1" id="KW-1133">Transmembrane helix</keyword>
<evidence type="ECO:0000256" key="1">
    <source>
        <dbReference type="SAM" id="Phobius"/>
    </source>
</evidence>
<dbReference type="EMBL" id="JAGGJC010000001">
    <property type="protein sequence ID" value="MDN7128982.1"/>
    <property type="molecule type" value="Genomic_DNA"/>
</dbReference>
<dbReference type="Proteomes" id="UP001169492">
    <property type="component" value="Unassembled WGS sequence"/>
</dbReference>
<dbReference type="EMBL" id="JAGGJB010000001">
    <property type="protein sequence ID" value="MDN7123292.1"/>
    <property type="molecule type" value="Genomic_DNA"/>
</dbReference>
<dbReference type="Pfam" id="PF14316">
    <property type="entry name" value="DUF4381"/>
    <property type="match status" value="1"/>
</dbReference>
<dbReference type="Proteomes" id="UP001169491">
    <property type="component" value="Unassembled WGS sequence"/>
</dbReference>
<proteinExistence type="predicted"/>
<evidence type="ECO:0000313" key="3">
    <source>
        <dbReference type="EMBL" id="MDN7128982.1"/>
    </source>
</evidence>
<keyword evidence="1" id="KW-0472">Membrane</keyword>
<gene>
    <name evidence="2" type="ORF">J6I90_00145</name>
    <name evidence="3" type="ORF">J6I92_03755</name>
</gene>
<evidence type="ECO:0000313" key="4">
    <source>
        <dbReference type="Proteomes" id="UP001169491"/>
    </source>
</evidence>
<organism evidence="2 5">
    <name type="scientific">Pseudidiomarina terrestris</name>
    <dbReference type="NCBI Taxonomy" id="2820060"/>
    <lineage>
        <taxon>Bacteria</taxon>
        <taxon>Pseudomonadati</taxon>
        <taxon>Pseudomonadota</taxon>
        <taxon>Gammaproteobacteria</taxon>
        <taxon>Alteromonadales</taxon>
        <taxon>Idiomarinaceae</taxon>
        <taxon>Pseudidiomarina</taxon>
    </lineage>
</organism>
<accession>A0AAW7QT15</accession>
<dbReference type="InterPro" id="IPR025489">
    <property type="entry name" value="DUF4381"/>
</dbReference>
<dbReference type="RefSeq" id="WP_301719894.1">
    <property type="nucleotide sequence ID" value="NZ_JAGGJB010000001.1"/>
</dbReference>
<evidence type="ECO:0000313" key="5">
    <source>
        <dbReference type="Proteomes" id="UP001169492"/>
    </source>
</evidence>
<comment type="caution">
    <text evidence="2">The sequence shown here is derived from an EMBL/GenBank/DDBJ whole genome shotgun (WGS) entry which is preliminary data.</text>
</comment>
<feature type="transmembrane region" description="Helical" evidence="1">
    <location>
        <begin position="24"/>
        <end position="44"/>
    </location>
</feature>
<dbReference type="AlphaFoldDB" id="A0AAW7QT15"/>
<keyword evidence="1" id="KW-0812">Transmembrane</keyword>
<sequence length="161" mass="18205">MTAPEQLHDIILPPAASWWPLAPGWYVLAVVSIITVGLLTWLAVRSYRRRRVRRAALTQLSPLLPLNSTTLLLKRACLGYYPSPAIAGLTGSAWRDFLLQQLSSSQAARFVDLLVEVEHAAYQPTDDEAPRLRNEYYQFARFWMMHALPPSSTQLTVEEAK</sequence>
<evidence type="ECO:0000313" key="2">
    <source>
        <dbReference type="EMBL" id="MDN7123292.1"/>
    </source>
</evidence>
<reference evidence="4 5" key="1">
    <citation type="submission" date="2021-03" db="EMBL/GenBank/DDBJ databases">
        <title>Pseudidiomarina terrestris, a new bacterium isolated from saline soil.</title>
        <authorList>
            <person name="Galisteo C."/>
            <person name="De La Haba R."/>
            <person name="Sanchez-Porro C."/>
            <person name="Ventosa A."/>
        </authorList>
    </citation>
    <scope>NUCLEOTIDE SEQUENCE [LARGE SCALE GENOMIC DNA]</scope>
    <source>
        <strain evidence="2 5">1APP75-32.1</strain>
        <strain evidence="4">1APR75-15</strain>
        <strain evidence="3">1ASR75-15</strain>
    </source>
</reference>